<keyword evidence="1" id="KW-0472">Membrane</keyword>
<accession>A0A3M8B7F0</accession>
<dbReference type="EMBL" id="RHHS01000013">
    <property type="protein sequence ID" value="RNB59374.1"/>
    <property type="molecule type" value="Genomic_DNA"/>
</dbReference>
<keyword evidence="1" id="KW-0812">Transmembrane</keyword>
<comment type="caution">
    <text evidence="2">The sequence shown here is derived from an EMBL/GenBank/DDBJ whole genome shotgun (WGS) entry which is preliminary data.</text>
</comment>
<dbReference type="Proteomes" id="UP000268829">
    <property type="component" value="Unassembled WGS sequence"/>
</dbReference>
<gene>
    <name evidence="2" type="ORF">EDM57_04320</name>
</gene>
<dbReference type="OrthoDB" id="9864246at2"/>
<sequence length="79" mass="8862">MNHFKNHWILYLFVIITLILSIAFPDIEITLTGGLGWFLLNTVIFISAILIIVGVKGGEVSYSSEGAIPLIKKLFNKER</sequence>
<keyword evidence="1" id="KW-1133">Transmembrane helix</keyword>
<protein>
    <submittedName>
        <fullName evidence="2">Uncharacterized protein</fullName>
    </submittedName>
</protein>
<keyword evidence="3" id="KW-1185">Reference proteome</keyword>
<name>A0A3M8B7F0_9BACL</name>
<reference evidence="2 3" key="1">
    <citation type="submission" date="2018-10" db="EMBL/GenBank/DDBJ databases">
        <title>Phylogenomics of Brevibacillus.</title>
        <authorList>
            <person name="Dunlap C."/>
        </authorList>
    </citation>
    <scope>NUCLEOTIDE SEQUENCE [LARGE SCALE GENOMIC DNA]</scope>
    <source>
        <strain evidence="2 3">DSM 100115</strain>
    </source>
</reference>
<proteinExistence type="predicted"/>
<feature type="transmembrane region" description="Helical" evidence="1">
    <location>
        <begin position="35"/>
        <end position="55"/>
    </location>
</feature>
<dbReference type="RefSeq" id="WP_122903541.1">
    <property type="nucleotide sequence ID" value="NZ_RHHS01000013.1"/>
</dbReference>
<evidence type="ECO:0000256" key="1">
    <source>
        <dbReference type="SAM" id="Phobius"/>
    </source>
</evidence>
<organism evidence="2 3">
    <name type="scientific">Brevibacillus gelatini</name>
    <dbReference type="NCBI Taxonomy" id="1655277"/>
    <lineage>
        <taxon>Bacteria</taxon>
        <taxon>Bacillati</taxon>
        <taxon>Bacillota</taxon>
        <taxon>Bacilli</taxon>
        <taxon>Bacillales</taxon>
        <taxon>Paenibacillaceae</taxon>
        <taxon>Brevibacillus</taxon>
    </lineage>
</organism>
<evidence type="ECO:0000313" key="2">
    <source>
        <dbReference type="EMBL" id="RNB59374.1"/>
    </source>
</evidence>
<evidence type="ECO:0000313" key="3">
    <source>
        <dbReference type="Proteomes" id="UP000268829"/>
    </source>
</evidence>
<dbReference type="AlphaFoldDB" id="A0A3M8B7F0"/>